<name>A0A9X6VE94_BACTU</name>
<reference evidence="2 3" key="1">
    <citation type="submission" date="2017-09" db="EMBL/GenBank/DDBJ databases">
        <title>Large-scale bioinformatics analysis of Bacillus genomes uncovers conserved roles of natural products in bacterial physiology.</title>
        <authorList>
            <consortium name="Agbiome Team Llc"/>
            <person name="Bleich R.M."/>
            <person name="Kirk G.J."/>
            <person name="Santa Maria K.C."/>
            <person name="Allen S.E."/>
            <person name="Farag S."/>
            <person name="Shank E.A."/>
            <person name="Bowers A."/>
        </authorList>
    </citation>
    <scope>NUCLEOTIDE SEQUENCE [LARGE SCALE GENOMIC DNA]</scope>
    <source>
        <strain evidence="2 3">AFS015413</strain>
    </source>
</reference>
<evidence type="ECO:0000313" key="2">
    <source>
        <dbReference type="EMBL" id="PFB09172.1"/>
    </source>
</evidence>
<dbReference type="EMBL" id="NTUS01000013">
    <property type="protein sequence ID" value="PFB09172.1"/>
    <property type="molecule type" value="Genomic_DNA"/>
</dbReference>
<proteinExistence type="predicted"/>
<protein>
    <submittedName>
        <fullName evidence="2">Uncharacterized protein</fullName>
    </submittedName>
</protein>
<evidence type="ECO:0000256" key="1">
    <source>
        <dbReference type="SAM" id="Coils"/>
    </source>
</evidence>
<comment type="caution">
    <text evidence="2">The sequence shown here is derived from an EMBL/GenBank/DDBJ whole genome shotgun (WGS) entry which is preliminary data.</text>
</comment>
<dbReference type="RefSeq" id="WP_098368660.1">
    <property type="nucleotide sequence ID" value="NZ_JARSYC010000071.1"/>
</dbReference>
<gene>
    <name evidence="2" type="ORF">CN398_06100</name>
</gene>
<evidence type="ECO:0000313" key="3">
    <source>
        <dbReference type="Proteomes" id="UP000220397"/>
    </source>
</evidence>
<organism evidence="2 3">
    <name type="scientific">Bacillus thuringiensis</name>
    <dbReference type="NCBI Taxonomy" id="1428"/>
    <lineage>
        <taxon>Bacteria</taxon>
        <taxon>Bacillati</taxon>
        <taxon>Bacillota</taxon>
        <taxon>Bacilli</taxon>
        <taxon>Bacillales</taxon>
        <taxon>Bacillaceae</taxon>
        <taxon>Bacillus</taxon>
        <taxon>Bacillus cereus group</taxon>
    </lineage>
</organism>
<sequence length="72" mass="8780">MALIIDSDLIEHEGIVYISKEYHDDWFKDYAKTLEANAHLRNVIKEQEKELTRLRRLERRQQKRWAAENKIL</sequence>
<accession>A0A9X6VE94</accession>
<dbReference type="AlphaFoldDB" id="A0A9X6VE94"/>
<keyword evidence="1" id="KW-0175">Coiled coil</keyword>
<dbReference type="Proteomes" id="UP000220397">
    <property type="component" value="Unassembled WGS sequence"/>
</dbReference>
<feature type="coiled-coil region" evidence="1">
    <location>
        <begin position="30"/>
        <end position="64"/>
    </location>
</feature>